<dbReference type="SMART" id="SM00450">
    <property type="entry name" value="RHOD"/>
    <property type="match status" value="1"/>
</dbReference>
<dbReference type="AlphaFoldDB" id="A0A835YKY8"/>
<feature type="region of interest" description="Disordered" evidence="1">
    <location>
        <begin position="1"/>
        <end position="26"/>
    </location>
</feature>
<dbReference type="Gene3D" id="3.40.250.10">
    <property type="entry name" value="Rhodanese-like domain"/>
    <property type="match status" value="1"/>
</dbReference>
<organism evidence="3 4">
    <name type="scientific">Edaphochlamys debaryana</name>
    <dbReference type="NCBI Taxonomy" id="47281"/>
    <lineage>
        <taxon>Eukaryota</taxon>
        <taxon>Viridiplantae</taxon>
        <taxon>Chlorophyta</taxon>
        <taxon>core chlorophytes</taxon>
        <taxon>Chlorophyceae</taxon>
        <taxon>CS clade</taxon>
        <taxon>Chlamydomonadales</taxon>
        <taxon>Chlamydomonadales incertae sedis</taxon>
        <taxon>Edaphochlamys</taxon>
    </lineage>
</organism>
<dbReference type="GO" id="GO:0009507">
    <property type="term" value="C:chloroplast"/>
    <property type="evidence" value="ECO:0007669"/>
    <property type="project" value="TreeGrafter"/>
</dbReference>
<reference evidence="3" key="1">
    <citation type="journal article" date="2020" name="bioRxiv">
        <title>Comparative genomics of Chlamydomonas.</title>
        <authorList>
            <person name="Craig R.J."/>
            <person name="Hasan A.R."/>
            <person name="Ness R.W."/>
            <person name="Keightley P.D."/>
        </authorList>
    </citation>
    <scope>NUCLEOTIDE SEQUENCE</scope>
    <source>
        <strain evidence="3">CCAP 11/70</strain>
    </source>
</reference>
<dbReference type="PROSITE" id="PS00380">
    <property type="entry name" value="RHODANESE_1"/>
    <property type="match status" value="1"/>
</dbReference>
<proteinExistence type="predicted"/>
<dbReference type="SUPFAM" id="SSF52821">
    <property type="entry name" value="Rhodanese/Cell cycle control phosphatase"/>
    <property type="match status" value="1"/>
</dbReference>
<evidence type="ECO:0000313" key="4">
    <source>
        <dbReference type="Proteomes" id="UP000612055"/>
    </source>
</evidence>
<dbReference type="GO" id="GO:0004792">
    <property type="term" value="F:thiosulfate-cyanide sulfurtransferase activity"/>
    <property type="evidence" value="ECO:0007669"/>
    <property type="project" value="InterPro"/>
</dbReference>
<evidence type="ECO:0000313" key="3">
    <source>
        <dbReference type="EMBL" id="KAG2499594.1"/>
    </source>
</evidence>
<gene>
    <name evidence="3" type="ORF">HYH03_002535</name>
</gene>
<dbReference type="InterPro" id="IPR043186">
    <property type="entry name" value="Str14"/>
</dbReference>
<dbReference type="PANTHER" id="PTHR44920:SF2">
    <property type="entry name" value="RHODANESE DOMAIN-CONTAINING PROTEIN"/>
    <property type="match status" value="1"/>
</dbReference>
<dbReference type="Pfam" id="PF00581">
    <property type="entry name" value="Rhodanese"/>
    <property type="match status" value="1"/>
</dbReference>
<feature type="domain" description="Rhodanese" evidence="2">
    <location>
        <begin position="95"/>
        <end position="230"/>
    </location>
</feature>
<evidence type="ECO:0000259" key="2">
    <source>
        <dbReference type="PROSITE" id="PS50206"/>
    </source>
</evidence>
<accession>A0A835YKY8</accession>
<dbReference type="Proteomes" id="UP000612055">
    <property type="component" value="Unassembled WGS sequence"/>
</dbReference>
<dbReference type="InterPro" id="IPR001763">
    <property type="entry name" value="Rhodanese-like_dom"/>
</dbReference>
<dbReference type="PROSITE" id="PS50206">
    <property type="entry name" value="RHODANESE_3"/>
    <property type="match status" value="1"/>
</dbReference>
<dbReference type="InterPro" id="IPR036873">
    <property type="entry name" value="Rhodanese-like_dom_sf"/>
</dbReference>
<protein>
    <recommendedName>
        <fullName evidence="2">Rhodanese domain-containing protein</fullName>
    </recommendedName>
</protein>
<dbReference type="OrthoDB" id="496335at2759"/>
<dbReference type="PANTHER" id="PTHR44920">
    <property type="entry name" value="RHODANESE-LIKE DOMAIN-CONTAINING PROTEIN 14, CHLOROPLASTIC-RELATED"/>
    <property type="match status" value="1"/>
</dbReference>
<dbReference type="InterPro" id="IPR001307">
    <property type="entry name" value="Thiosulphate_STrfase_CS"/>
</dbReference>
<feature type="region of interest" description="Disordered" evidence="1">
    <location>
        <begin position="39"/>
        <end position="58"/>
    </location>
</feature>
<evidence type="ECO:0000256" key="1">
    <source>
        <dbReference type="SAM" id="MobiDB-lite"/>
    </source>
</evidence>
<dbReference type="EMBL" id="JAEHOE010000006">
    <property type="protein sequence ID" value="KAG2499594.1"/>
    <property type="molecule type" value="Genomic_DNA"/>
</dbReference>
<keyword evidence="4" id="KW-1185">Reference proteome</keyword>
<sequence length="241" mass="25771">MAVSGRVTPTRSGMAGPRTMASTRASVPAIRARRIRLAVRAEQQQPGPVGSRSGPTGLNVASMRPTSPGAWAIMSAALREANLRMLAPQELPWVKEKGAIVVDVRPEDSFAEGHLPGASNVPFYRSIDGWTPWQMARRVGFALFGVAKGTEPNPNFVSDVRSLVADPATTPVVLYCNMGGSLEPTKNDRNGQQTRSMIAAYELVQAGFKAVHVLKGGFGEWNSNGREVEALVTADATEKST</sequence>
<dbReference type="CDD" id="cd00158">
    <property type="entry name" value="RHOD"/>
    <property type="match status" value="1"/>
</dbReference>
<name>A0A835YKY8_9CHLO</name>
<comment type="caution">
    <text evidence="3">The sequence shown here is derived from an EMBL/GenBank/DDBJ whole genome shotgun (WGS) entry which is preliminary data.</text>
</comment>